<dbReference type="OrthoDB" id="4812256at2"/>
<dbReference type="GO" id="GO:0004527">
    <property type="term" value="F:exonuclease activity"/>
    <property type="evidence" value="ECO:0007669"/>
    <property type="project" value="UniProtKB-KW"/>
</dbReference>
<evidence type="ECO:0000256" key="11">
    <source>
        <dbReference type="ARBA" id="ARBA00034617"/>
    </source>
</evidence>
<evidence type="ECO:0000256" key="15">
    <source>
        <dbReference type="SAM" id="MobiDB-lite"/>
    </source>
</evidence>
<keyword evidence="19" id="KW-1185">Reference proteome</keyword>
<dbReference type="EMBL" id="MWWU01000002">
    <property type="protein sequence ID" value="OZG55787.1"/>
    <property type="molecule type" value="Genomic_DNA"/>
</dbReference>
<comment type="catalytic activity">
    <reaction evidence="11">
        <text>Couples ATP hydrolysis with the unwinding of duplex DNA by translocating in the 3'-5' direction.</text>
        <dbReference type="EC" id="5.6.2.4"/>
    </reaction>
</comment>
<comment type="catalytic activity">
    <reaction evidence="13">
        <text>ATP + H2O = ADP + phosphate + H(+)</text>
        <dbReference type="Rhea" id="RHEA:13065"/>
        <dbReference type="ChEBI" id="CHEBI:15377"/>
        <dbReference type="ChEBI" id="CHEBI:15378"/>
        <dbReference type="ChEBI" id="CHEBI:30616"/>
        <dbReference type="ChEBI" id="CHEBI:43474"/>
        <dbReference type="ChEBI" id="CHEBI:456216"/>
        <dbReference type="EC" id="5.6.2.4"/>
    </reaction>
</comment>
<dbReference type="InterPro" id="IPR027417">
    <property type="entry name" value="P-loop_NTPase"/>
</dbReference>
<dbReference type="InterPro" id="IPR014017">
    <property type="entry name" value="DNA_helicase_UvrD-like_C"/>
</dbReference>
<feature type="binding site" evidence="14">
    <location>
        <begin position="25"/>
        <end position="32"/>
    </location>
    <ligand>
        <name>ATP</name>
        <dbReference type="ChEBI" id="CHEBI:30616"/>
    </ligand>
</feature>
<dbReference type="InterPro" id="IPR000212">
    <property type="entry name" value="DNA_helicase_UvrD/REP"/>
</dbReference>
<dbReference type="CDD" id="cd17932">
    <property type="entry name" value="DEXQc_UvrD"/>
    <property type="match status" value="1"/>
</dbReference>
<sequence length="1499" mass="167428">MSITLTSEQEAIVTGPREENSLIIAGAGSGKTFTMTQRIIWLLTHPDKNGQKVDPGTILGLTFTNKAAEELRTRVHTAVDELEEKGNGEPQFTRIPSTQRPHIYTYDSFFQRLVRQYGLLIGVDPNSTPLSYAGVHQLIDEVIDENIDGIMALNYSTDRFWEGFKPESRNTFVNNMNKLNDEILGYMISPQCLTFEAAVESVRQWNNALIEQCEKLCDEVIITNPQLWTAVVKAFINNSKPKVGRGRSKKEEEIRANLKETAQKLDLYNVRQIYKAAKIRDLLLDLCLQLQRKKQEGHLAQYSDFPVYSLQLLQRFPSIAQQYRRRFRYVFLDEYQDTSSTQASLIAQLFHRAENTEGNEEKNGQDRNSVVTAVGDPYQSIYAWRGASPSAFILFKEDFDVVEKSMHTLSRTHRNKPLILDFANAVTSRLRDMNTIHRKVSYPDDSLGPSVSVKKLEPMLMENTEEARRKAQVGNPDDATFTVLNCLYASQEAKAVAKWARYQVLKYKNDPRHRNEQGKGPIVALLDRGGKNLGLYQQALEEQGLTCQSLGWSAVANKPEIRDIMAVVASLADTSDSSHLMRLLATPRFALNAEQLNSLATQAKKVNENQQYNALVASAIASGDEDEKARRELLRQYRDTLPMAMSLVDMLLSDDSEQLLTATFDDQHKAAEKNGESAAEQANAQDGEHASESATEQNPQQKSEAYGSGAGESDDNLSQPLDEATRAACREVSRILQETARHKSEGVIACLKAAASVLGMTSDLSLARALQAGDASLHSRAEIATNIDSLIELARTYMKEIPANVRPSLSGFVTWFDSLPDREQDATEVEQDPNVDVILMTMHRSKGLEWPAVAIVDVTEGNHTAAKLKVAKLSPLADAAQDPLCPHTLSWMEYPGSVPVPMRSDAYTLPAFPHNVSFDSTGLGVDPIADLRKFTTVESLAHEVFNPDSHLVDNPLLEKGVDYPDFLTLEEREGEREFADENRLFYVALTRSQGDVLFASHIYTDEEDIEQAYLKDEDRKAEFNSCGINKAGVFYQQVAQHALALAGYNDFSGVKVPQPEESSSKRRKSSNEDVPPLAVTYIADQIQVQQAVLPSAPITVQTSLEDSERVDVDGLSVGVDAQAQAALFGDDLEYQSVLADRLEKSPSAAAQAFGHGAPVFWPTHVDKTTMSILRRAQKLLDGLASATHAETLTEELNEQQEEQAGPLTRRAQALVQLTRRNHELDELAQQDEAQTLKKLGEINTTRSLTATRLQHIIMPQKQQDVHELLAQQLRPMPHIPTAASTLGTLFHAWVADQLDPLSGQDWQKIKKLESIAQSSSERAATVQRWQKAYLNSPWARRRVFAVEKEYDISLAGRRVPARLDAIFAGALRDQAGEETANRYTIIDWKTGRSPYNEEDKRRKLLQLQIYRLAFAQAQNVALDDVDAALFYVSAGSAGKLIPVEHKLSEQEIISMIYGSHRLLAFLQEDDWEEQADENEADEGEVGEKEPDENEADEKV</sequence>
<dbReference type="SUPFAM" id="SSF52980">
    <property type="entry name" value="Restriction endonuclease-like"/>
    <property type="match status" value="1"/>
</dbReference>
<evidence type="ECO:0000256" key="3">
    <source>
        <dbReference type="ARBA" id="ARBA00022763"/>
    </source>
</evidence>
<evidence type="ECO:0000313" key="18">
    <source>
        <dbReference type="EMBL" id="OZG55787.1"/>
    </source>
</evidence>
<dbReference type="PROSITE" id="PS51217">
    <property type="entry name" value="UVRD_HELICASE_CTER"/>
    <property type="match status" value="1"/>
</dbReference>
<dbReference type="InterPro" id="IPR014016">
    <property type="entry name" value="UvrD-like_ATP-bd"/>
</dbReference>
<feature type="region of interest" description="Disordered" evidence="15">
    <location>
        <begin position="1471"/>
        <end position="1499"/>
    </location>
</feature>
<dbReference type="GO" id="GO:0043138">
    <property type="term" value="F:3'-5' DNA helicase activity"/>
    <property type="evidence" value="ECO:0007669"/>
    <property type="project" value="UniProtKB-EC"/>
</dbReference>
<dbReference type="PANTHER" id="PTHR11070:SF55">
    <property type="entry name" value="DNA 3'-5' HELICASE"/>
    <property type="match status" value="1"/>
</dbReference>
<dbReference type="Gene3D" id="3.40.50.300">
    <property type="entry name" value="P-loop containing nucleotide triphosphate hydrolases"/>
    <property type="match status" value="4"/>
</dbReference>
<dbReference type="InterPro" id="IPR011604">
    <property type="entry name" value="PDDEXK-like_dom_sf"/>
</dbReference>
<evidence type="ECO:0000256" key="7">
    <source>
        <dbReference type="ARBA" id="ARBA00022840"/>
    </source>
</evidence>
<dbReference type="EC" id="5.6.2.4" evidence="12"/>
<keyword evidence="8" id="KW-0238">DNA-binding</keyword>
<dbReference type="Gene3D" id="3.90.320.10">
    <property type="match status" value="1"/>
</dbReference>
<dbReference type="RefSeq" id="WP_094689404.1">
    <property type="nucleotide sequence ID" value="NZ_JACBYZ010000001.1"/>
</dbReference>
<dbReference type="InterPro" id="IPR038726">
    <property type="entry name" value="PDDEXK_AddAB-type"/>
</dbReference>
<evidence type="ECO:0000256" key="2">
    <source>
        <dbReference type="ARBA" id="ARBA00022741"/>
    </source>
</evidence>
<keyword evidence="4 14" id="KW-0378">Hydrolase</keyword>
<dbReference type="GO" id="GO:0005524">
    <property type="term" value="F:ATP binding"/>
    <property type="evidence" value="ECO:0007669"/>
    <property type="project" value="UniProtKB-UniRule"/>
</dbReference>
<keyword evidence="9" id="KW-0234">DNA repair</keyword>
<dbReference type="GO" id="GO:0005829">
    <property type="term" value="C:cytosol"/>
    <property type="evidence" value="ECO:0007669"/>
    <property type="project" value="TreeGrafter"/>
</dbReference>
<dbReference type="Pfam" id="PF00580">
    <property type="entry name" value="UvrD-helicase"/>
    <property type="match status" value="1"/>
</dbReference>
<dbReference type="Gene3D" id="1.10.486.10">
    <property type="entry name" value="PCRA, domain 4"/>
    <property type="match status" value="1"/>
</dbReference>
<feature type="region of interest" description="Disordered" evidence="15">
    <location>
        <begin position="670"/>
        <end position="718"/>
    </location>
</feature>
<evidence type="ECO:0000256" key="10">
    <source>
        <dbReference type="ARBA" id="ARBA00023235"/>
    </source>
</evidence>
<reference evidence="18 19" key="1">
    <citation type="journal article" date="2017" name="BMC Genomics">
        <title>Comparative genomic and phylogenomic analyses of the Bifidobacteriaceae family.</title>
        <authorList>
            <person name="Lugli G.A."/>
            <person name="Milani C."/>
            <person name="Turroni F."/>
            <person name="Duranti S."/>
            <person name="Mancabelli L."/>
            <person name="Mangifesta M."/>
            <person name="Ferrario C."/>
            <person name="Modesto M."/>
            <person name="Mattarelli P."/>
            <person name="Jiri K."/>
            <person name="van Sinderen D."/>
            <person name="Ventura M."/>
        </authorList>
    </citation>
    <scope>NUCLEOTIDE SEQUENCE [LARGE SCALE GENOMIC DNA]</scope>
    <source>
        <strain evidence="18 19">LMG 21773</strain>
    </source>
</reference>
<keyword evidence="3" id="KW-0227">DNA damage</keyword>
<evidence type="ECO:0000259" key="17">
    <source>
        <dbReference type="PROSITE" id="PS51217"/>
    </source>
</evidence>
<evidence type="ECO:0000313" key="19">
    <source>
        <dbReference type="Proteomes" id="UP000228976"/>
    </source>
</evidence>
<dbReference type="Pfam" id="PF12705">
    <property type="entry name" value="PDDEXK_1"/>
    <property type="match status" value="1"/>
</dbReference>
<evidence type="ECO:0000256" key="12">
    <source>
        <dbReference type="ARBA" id="ARBA00034808"/>
    </source>
</evidence>
<feature type="domain" description="UvrD-like helicase ATP-binding" evidence="16">
    <location>
        <begin position="4"/>
        <end position="416"/>
    </location>
</feature>
<accession>A0A261F9F8</accession>
<dbReference type="PANTHER" id="PTHR11070">
    <property type="entry name" value="UVRD / RECB / PCRA DNA HELICASE FAMILY MEMBER"/>
    <property type="match status" value="1"/>
</dbReference>
<feature type="compositionally biased region" description="Polar residues" evidence="15">
    <location>
        <begin position="692"/>
        <end position="703"/>
    </location>
</feature>
<dbReference type="InterPro" id="IPR011335">
    <property type="entry name" value="Restrct_endonuc-II-like"/>
</dbReference>
<evidence type="ECO:0000256" key="4">
    <source>
        <dbReference type="ARBA" id="ARBA00022801"/>
    </source>
</evidence>
<keyword evidence="7 14" id="KW-0067">ATP-binding</keyword>
<dbReference type="Proteomes" id="UP000228976">
    <property type="component" value="Unassembled WGS sequence"/>
</dbReference>
<feature type="domain" description="UvrD-like helicase C-terminal" evidence="17">
    <location>
        <begin position="451"/>
        <end position="847"/>
    </location>
</feature>
<dbReference type="SUPFAM" id="SSF52540">
    <property type="entry name" value="P-loop containing nucleoside triphosphate hydrolases"/>
    <property type="match status" value="1"/>
</dbReference>
<evidence type="ECO:0000256" key="1">
    <source>
        <dbReference type="ARBA" id="ARBA00022722"/>
    </source>
</evidence>
<keyword evidence="10" id="KW-0413">Isomerase</keyword>
<keyword evidence="1" id="KW-0540">Nuclease</keyword>
<keyword evidence="6" id="KW-0269">Exonuclease</keyword>
<evidence type="ECO:0000256" key="14">
    <source>
        <dbReference type="PROSITE-ProRule" id="PRU00560"/>
    </source>
</evidence>
<evidence type="ECO:0000256" key="6">
    <source>
        <dbReference type="ARBA" id="ARBA00022839"/>
    </source>
</evidence>
<dbReference type="GO" id="GO:0033202">
    <property type="term" value="C:DNA helicase complex"/>
    <property type="evidence" value="ECO:0007669"/>
    <property type="project" value="TreeGrafter"/>
</dbReference>
<evidence type="ECO:0000256" key="13">
    <source>
        <dbReference type="ARBA" id="ARBA00048988"/>
    </source>
</evidence>
<gene>
    <name evidence="18" type="ORF">AEAE_0275</name>
</gene>
<evidence type="ECO:0000259" key="16">
    <source>
        <dbReference type="PROSITE" id="PS51198"/>
    </source>
</evidence>
<keyword evidence="2 14" id="KW-0547">Nucleotide-binding</keyword>
<name>A0A261F9F8_9BIFI</name>
<dbReference type="Pfam" id="PF13361">
    <property type="entry name" value="UvrD_C"/>
    <property type="match status" value="1"/>
</dbReference>
<dbReference type="GO" id="GO:0000725">
    <property type="term" value="P:recombinational repair"/>
    <property type="evidence" value="ECO:0007669"/>
    <property type="project" value="TreeGrafter"/>
</dbReference>
<evidence type="ECO:0000256" key="8">
    <source>
        <dbReference type="ARBA" id="ARBA00023125"/>
    </source>
</evidence>
<proteinExistence type="predicted"/>
<dbReference type="GO" id="GO:0003677">
    <property type="term" value="F:DNA binding"/>
    <property type="evidence" value="ECO:0007669"/>
    <property type="project" value="UniProtKB-KW"/>
</dbReference>
<evidence type="ECO:0000256" key="9">
    <source>
        <dbReference type="ARBA" id="ARBA00023204"/>
    </source>
</evidence>
<protein>
    <recommendedName>
        <fullName evidence="12">DNA 3'-5' helicase</fullName>
        <ecNumber evidence="12">5.6.2.4</ecNumber>
    </recommendedName>
</protein>
<evidence type="ECO:0000256" key="5">
    <source>
        <dbReference type="ARBA" id="ARBA00022806"/>
    </source>
</evidence>
<dbReference type="PROSITE" id="PS51198">
    <property type="entry name" value="UVRD_HELICASE_ATP_BIND"/>
    <property type="match status" value="1"/>
</dbReference>
<keyword evidence="5 14" id="KW-0347">Helicase</keyword>
<organism evidence="18 19">
    <name type="scientific">Aeriscardovia aeriphila</name>
    <dbReference type="NCBI Taxonomy" id="218139"/>
    <lineage>
        <taxon>Bacteria</taxon>
        <taxon>Bacillati</taxon>
        <taxon>Actinomycetota</taxon>
        <taxon>Actinomycetes</taxon>
        <taxon>Bifidobacteriales</taxon>
        <taxon>Bifidobacteriaceae</taxon>
        <taxon>Aeriscardovia</taxon>
    </lineage>
</organism>
<comment type="caution">
    <text evidence="18">The sequence shown here is derived from an EMBL/GenBank/DDBJ whole genome shotgun (WGS) entry which is preliminary data.</text>
</comment>